<evidence type="ECO:0000256" key="11">
    <source>
        <dbReference type="ARBA" id="ARBA00023136"/>
    </source>
</evidence>
<evidence type="ECO:0000256" key="7">
    <source>
        <dbReference type="ARBA" id="ARBA00022723"/>
    </source>
</evidence>
<evidence type="ECO:0000256" key="9">
    <source>
        <dbReference type="ARBA" id="ARBA00022989"/>
    </source>
</evidence>
<keyword evidence="10" id="KW-0408">Iron</keyword>
<evidence type="ECO:0000256" key="8">
    <source>
        <dbReference type="ARBA" id="ARBA00022982"/>
    </source>
</evidence>
<comment type="similarity">
    <text evidence="12">Belongs to the cytochrome b561 family.</text>
</comment>
<evidence type="ECO:0000256" key="5">
    <source>
        <dbReference type="ARBA" id="ARBA00022617"/>
    </source>
</evidence>
<dbReference type="AlphaFoldDB" id="A0A7X1KL22"/>
<dbReference type="GO" id="GO:0005886">
    <property type="term" value="C:plasma membrane"/>
    <property type="evidence" value="ECO:0007669"/>
    <property type="project" value="UniProtKB-SubCell"/>
</dbReference>
<keyword evidence="4" id="KW-1003">Cell membrane</keyword>
<feature type="transmembrane region" description="Helical" evidence="13">
    <location>
        <begin position="15"/>
        <end position="34"/>
    </location>
</feature>
<keyword evidence="9 13" id="KW-1133">Transmembrane helix</keyword>
<evidence type="ECO:0000256" key="13">
    <source>
        <dbReference type="SAM" id="Phobius"/>
    </source>
</evidence>
<dbReference type="PANTHER" id="PTHR30529:SF1">
    <property type="entry name" value="CYTOCHROME B561 HOMOLOG 2"/>
    <property type="match status" value="1"/>
</dbReference>
<feature type="transmembrane region" description="Helical" evidence="13">
    <location>
        <begin position="143"/>
        <end position="164"/>
    </location>
</feature>
<dbReference type="SUPFAM" id="SSF81342">
    <property type="entry name" value="Transmembrane di-heme cytochromes"/>
    <property type="match status" value="1"/>
</dbReference>
<dbReference type="InterPro" id="IPR016174">
    <property type="entry name" value="Di-haem_cyt_TM"/>
</dbReference>
<organism evidence="15 16">
    <name type="scientific">Novosphingobium flavum</name>
    <dbReference type="NCBI Taxonomy" id="1778672"/>
    <lineage>
        <taxon>Bacteria</taxon>
        <taxon>Pseudomonadati</taxon>
        <taxon>Pseudomonadota</taxon>
        <taxon>Alphaproteobacteria</taxon>
        <taxon>Sphingomonadales</taxon>
        <taxon>Sphingomonadaceae</taxon>
        <taxon>Novosphingobium</taxon>
    </lineage>
</organism>
<keyword evidence="7" id="KW-0479">Metal-binding</keyword>
<sequence length="175" mass="19311">MTTGLDLKYALRARVLHWTIAALILFNLATGLLHDPLEDVINLIPVHKSVGLTVLVLSVLRLALRLTWTAPPYPATMTAFEVGAARAVHAALYLFMVLMPLSGWIMSSAGTRPLAWFGLFDWPKLAVVKDSALHVAGREFHEIGGWVLLVLALGHIAAALRHHFVIRDGILRRML</sequence>
<evidence type="ECO:0000313" key="16">
    <source>
        <dbReference type="Proteomes" id="UP000566813"/>
    </source>
</evidence>
<evidence type="ECO:0000256" key="12">
    <source>
        <dbReference type="ARBA" id="ARBA00037975"/>
    </source>
</evidence>
<keyword evidence="16" id="KW-1185">Reference proteome</keyword>
<keyword evidence="5" id="KW-0349">Heme</keyword>
<evidence type="ECO:0000256" key="10">
    <source>
        <dbReference type="ARBA" id="ARBA00023004"/>
    </source>
</evidence>
<evidence type="ECO:0000256" key="1">
    <source>
        <dbReference type="ARBA" id="ARBA00001970"/>
    </source>
</evidence>
<dbReference type="GO" id="GO:0020037">
    <property type="term" value="F:heme binding"/>
    <property type="evidence" value="ECO:0007669"/>
    <property type="project" value="TreeGrafter"/>
</dbReference>
<dbReference type="EMBL" id="JACLAW010000004">
    <property type="protein sequence ID" value="MBC2665141.1"/>
    <property type="molecule type" value="Genomic_DNA"/>
</dbReference>
<evidence type="ECO:0000256" key="3">
    <source>
        <dbReference type="ARBA" id="ARBA00022448"/>
    </source>
</evidence>
<dbReference type="Pfam" id="PF01292">
    <property type="entry name" value="Ni_hydr_CYTB"/>
    <property type="match status" value="1"/>
</dbReference>
<proteinExistence type="inferred from homology"/>
<feature type="transmembrane region" description="Helical" evidence="13">
    <location>
        <begin position="46"/>
        <end position="64"/>
    </location>
</feature>
<comment type="caution">
    <text evidence="15">The sequence shown here is derived from an EMBL/GenBank/DDBJ whole genome shotgun (WGS) entry which is preliminary data.</text>
</comment>
<keyword evidence="6 13" id="KW-0812">Transmembrane</keyword>
<keyword evidence="3" id="KW-0813">Transport</keyword>
<accession>A0A7X1KL22</accession>
<keyword evidence="11 13" id="KW-0472">Membrane</keyword>
<comment type="subcellular location">
    <subcellularLocation>
        <location evidence="2">Cell membrane</location>
        <topology evidence="2">Multi-pass membrane protein</topology>
    </subcellularLocation>
</comment>
<dbReference type="GO" id="GO:0022904">
    <property type="term" value="P:respiratory electron transport chain"/>
    <property type="evidence" value="ECO:0007669"/>
    <property type="project" value="InterPro"/>
</dbReference>
<dbReference type="PANTHER" id="PTHR30529">
    <property type="entry name" value="CYTOCHROME B561"/>
    <property type="match status" value="1"/>
</dbReference>
<evidence type="ECO:0000256" key="4">
    <source>
        <dbReference type="ARBA" id="ARBA00022475"/>
    </source>
</evidence>
<dbReference type="RefSeq" id="WP_185663406.1">
    <property type="nucleotide sequence ID" value="NZ_JACLAW010000004.1"/>
</dbReference>
<name>A0A7X1KL22_9SPHN</name>
<evidence type="ECO:0000256" key="2">
    <source>
        <dbReference type="ARBA" id="ARBA00004651"/>
    </source>
</evidence>
<dbReference type="Proteomes" id="UP000566813">
    <property type="component" value="Unassembled WGS sequence"/>
</dbReference>
<comment type="cofactor">
    <cofactor evidence="1">
        <name>heme b</name>
        <dbReference type="ChEBI" id="CHEBI:60344"/>
    </cofactor>
</comment>
<evidence type="ECO:0000256" key="6">
    <source>
        <dbReference type="ARBA" id="ARBA00022692"/>
    </source>
</evidence>
<dbReference type="InterPro" id="IPR011577">
    <property type="entry name" value="Cyt_b561_bac/Ni-Hgenase"/>
</dbReference>
<dbReference type="GO" id="GO:0009055">
    <property type="term" value="F:electron transfer activity"/>
    <property type="evidence" value="ECO:0007669"/>
    <property type="project" value="InterPro"/>
</dbReference>
<feature type="transmembrane region" description="Helical" evidence="13">
    <location>
        <begin position="84"/>
        <end position="106"/>
    </location>
</feature>
<dbReference type="InterPro" id="IPR052168">
    <property type="entry name" value="Cytochrome_b561_oxidase"/>
</dbReference>
<evidence type="ECO:0000259" key="14">
    <source>
        <dbReference type="Pfam" id="PF01292"/>
    </source>
</evidence>
<dbReference type="Gene3D" id="1.20.950.20">
    <property type="entry name" value="Transmembrane di-heme cytochromes, Chain C"/>
    <property type="match status" value="1"/>
</dbReference>
<dbReference type="GO" id="GO:0046872">
    <property type="term" value="F:metal ion binding"/>
    <property type="evidence" value="ECO:0007669"/>
    <property type="project" value="UniProtKB-KW"/>
</dbReference>
<keyword evidence="8" id="KW-0249">Electron transport</keyword>
<gene>
    <name evidence="15" type="ORF">H7F51_06395</name>
</gene>
<protein>
    <submittedName>
        <fullName evidence="15">Cytochrome b</fullName>
    </submittedName>
</protein>
<feature type="domain" description="Cytochrome b561 bacterial/Ni-hydrogenase" evidence="14">
    <location>
        <begin position="9"/>
        <end position="175"/>
    </location>
</feature>
<evidence type="ECO:0000313" key="15">
    <source>
        <dbReference type="EMBL" id="MBC2665141.1"/>
    </source>
</evidence>
<reference evidence="15 16" key="1">
    <citation type="submission" date="2020-08" db="EMBL/GenBank/DDBJ databases">
        <title>The genome sequence of type strain Novosphingobium flavum NBRC 111647.</title>
        <authorList>
            <person name="Liu Y."/>
        </authorList>
    </citation>
    <scope>NUCLEOTIDE SEQUENCE [LARGE SCALE GENOMIC DNA]</scope>
    <source>
        <strain evidence="15 16">NBRC 111647</strain>
    </source>
</reference>